<accession>A0ABQ9HFT7</accession>
<organism evidence="3 4">
    <name type="scientific">Dryococelus australis</name>
    <dbReference type="NCBI Taxonomy" id="614101"/>
    <lineage>
        <taxon>Eukaryota</taxon>
        <taxon>Metazoa</taxon>
        <taxon>Ecdysozoa</taxon>
        <taxon>Arthropoda</taxon>
        <taxon>Hexapoda</taxon>
        <taxon>Insecta</taxon>
        <taxon>Pterygota</taxon>
        <taxon>Neoptera</taxon>
        <taxon>Polyneoptera</taxon>
        <taxon>Phasmatodea</taxon>
        <taxon>Verophasmatodea</taxon>
        <taxon>Anareolatae</taxon>
        <taxon>Phasmatidae</taxon>
        <taxon>Eurycanthinae</taxon>
        <taxon>Dryococelus</taxon>
    </lineage>
</organism>
<gene>
    <name evidence="3" type="ORF">PR048_015026</name>
</gene>
<feature type="chain" id="PRO_5045475544" evidence="2">
    <location>
        <begin position="17"/>
        <end position="274"/>
    </location>
</feature>
<comment type="caution">
    <text evidence="3">The sequence shown here is derived from an EMBL/GenBank/DDBJ whole genome shotgun (WGS) entry which is preliminary data.</text>
</comment>
<keyword evidence="2" id="KW-0732">Signal</keyword>
<evidence type="ECO:0000313" key="4">
    <source>
        <dbReference type="Proteomes" id="UP001159363"/>
    </source>
</evidence>
<dbReference type="Proteomes" id="UP001159363">
    <property type="component" value="Chromosome 4"/>
</dbReference>
<feature type="region of interest" description="Disordered" evidence="1">
    <location>
        <begin position="98"/>
        <end position="140"/>
    </location>
</feature>
<evidence type="ECO:0000256" key="2">
    <source>
        <dbReference type="SAM" id="SignalP"/>
    </source>
</evidence>
<reference evidence="3 4" key="1">
    <citation type="submission" date="2023-02" db="EMBL/GenBank/DDBJ databases">
        <title>LHISI_Scaffold_Assembly.</title>
        <authorList>
            <person name="Stuart O.P."/>
            <person name="Cleave R."/>
            <person name="Magrath M.J.L."/>
            <person name="Mikheyev A.S."/>
        </authorList>
    </citation>
    <scope>NUCLEOTIDE SEQUENCE [LARGE SCALE GENOMIC DNA]</scope>
    <source>
        <strain evidence="3">Daus_M_001</strain>
        <tissue evidence="3">Leg muscle</tissue>
    </source>
</reference>
<proteinExistence type="predicted"/>
<evidence type="ECO:0000313" key="3">
    <source>
        <dbReference type="EMBL" id="KAJ8883186.1"/>
    </source>
</evidence>
<evidence type="ECO:0000256" key="1">
    <source>
        <dbReference type="SAM" id="MobiDB-lite"/>
    </source>
</evidence>
<feature type="signal peptide" evidence="2">
    <location>
        <begin position="1"/>
        <end position="16"/>
    </location>
</feature>
<name>A0ABQ9HFT7_9NEOP</name>
<protein>
    <submittedName>
        <fullName evidence="3">Uncharacterized protein</fullName>
    </submittedName>
</protein>
<keyword evidence="4" id="KW-1185">Reference proteome</keyword>
<dbReference type="EMBL" id="JARBHB010000005">
    <property type="protein sequence ID" value="KAJ8883186.1"/>
    <property type="molecule type" value="Genomic_DNA"/>
</dbReference>
<sequence length="274" mass="30109">MTLLLLVQWRVRLTNGTVRLDREPLWCSGKITRLPTRRTGFDSQPFVRGNRCHWSVGFLGDIPLSPPMHFGAAPYSPLFALIGSQYLHFILLNEEPSSKQTSGPRASITPALQPAPSSGSGYMGRSHPGKPSSHWHFPRSSDRKQPKIWLGILGACARCQIADCGGQIRLPPYPRAQGTMLEHIKQCDLIAILKCKSFARKHSLDHKMEMFAHEVGTVIYKAGTIATLDSILPETPKALPEDRLLRGPPVRSPGSTPAATAIERASPLSPTRLG</sequence>
<feature type="region of interest" description="Disordered" evidence="1">
    <location>
        <begin position="240"/>
        <end position="274"/>
    </location>
</feature>